<dbReference type="PROSITE" id="PS50850">
    <property type="entry name" value="MFS"/>
    <property type="match status" value="1"/>
</dbReference>
<dbReference type="PANTHER" id="PTHR23501">
    <property type="entry name" value="MAJOR FACILITATOR SUPERFAMILY"/>
    <property type="match status" value="1"/>
</dbReference>
<organism evidence="8 9">
    <name type="scientific">Cryoendolithus antarcticus</name>
    <dbReference type="NCBI Taxonomy" id="1507870"/>
    <lineage>
        <taxon>Eukaryota</taxon>
        <taxon>Fungi</taxon>
        <taxon>Dikarya</taxon>
        <taxon>Ascomycota</taxon>
        <taxon>Pezizomycotina</taxon>
        <taxon>Dothideomycetes</taxon>
        <taxon>Dothideomycetidae</taxon>
        <taxon>Cladosporiales</taxon>
        <taxon>Cladosporiaceae</taxon>
        <taxon>Cryoendolithus</taxon>
    </lineage>
</organism>
<feature type="transmembrane region" description="Helical" evidence="6">
    <location>
        <begin position="72"/>
        <end position="90"/>
    </location>
</feature>
<reference evidence="9" key="1">
    <citation type="submission" date="2017-03" db="EMBL/GenBank/DDBJ databases">
        <title>Genomes of endolithic fungi from Antarctica.</title>
        <authorList>
            <person name="Coleine C."/>
            <person name="Masonjones S."/>
            <person name="Stajich J.E."/>
        </authorList>
    </citation>
    <scope>NUCLEOTIDE SEQUENCE [LARGE SCALE GENOMIC DNA]</scope>
    <source>
        <strain evidence="9">CCFEE 5527</strain>
    </source>
</reference>
<protein>
    <recommendedName>
        <fullName evidence="7">Major facilitator superfamily (MFS) profile domain-containing protein</fullName>
    </recommendedName>
</protein>
<evidence type="ECO:0000256" key="6">
    <source>
        <dbReference type="SAM" id="Phobius"/>
    </source>
</evidence>
<feature type="transmembrane region" description="Helical" evidence="6">
    <location>
        <begin position="343"/>
        <end position="365"/>
    </location>
</feature>
<dbReference type="InterPro" id="IPR011701">
    <property type="entry name" value="MFS"/>
</dbReference>
<evidence type="ECO:0000259" key="7">
    <source>
        <dbReference type="PROSITE" id="PS50850"/>
    </source>
</evidence>
<keyword evidence="3 6" id="KW-1133">Transmembrane helix</keyword>
<evidence type="ECO:0000313" key="9">
    <source>
        <dbReference type="Proteomes" id="UP000192596"/>
    </source>
</evidence>
<feature type="transmembrane region" description="Helical" evidence="6">
    <location>
        <begin position="536"/>
        <end position="558"/>
    </location>
</feature>
<feature type="transmembrane region" description="Helical" evidence="6">
    <location>
        <begin position="112"/>
        <end position="130"/>
    </location>
</feature>
<keyword evidence="4 6" id="KW-0472">Membrane</keyword>
<proteinExistence type="predicted"/>
<evidence type="ECO:0000256" key="1">
    <source>
        <dbReference type="ARBA" id="ARBA00004141"/>
    </source>
</evidence>
<feature type="compositionally biased region" description="Polar residues" evidence="5">
    <location>
        <begin position="1"/>
        <end position="10"/>
    </location>
</feature>
<dbReference type="PANTHER" id="PTHR23501:SF201">
    <property type="entry name" value="MFS AFLATOXIN EFFLUX PUMP"/>
    <property type="match status" value="1"/>
</dbReference>
<feature type="region of interest" description="Disordered" evidence="5">
    <location>
        <begin position="569"/>
        <end position="594"/>
    </location>
</feature>
<keyword evidence="2 6" id="KW-0812">Transmembrane</keyword>
<feature type="compositionally biased region" description="Basic and acidic residues" evidence="5">
    <location>
        <begin position="578"/>
        <end position="594"/>
    </location>
</feature>
<dbReference type="InParanoid" id="A0A1V8SC74"/>
<feature type="region of interest" description="Disordered" evidence="5">
    <location>
        <begin position="1"/>
        <end position="66"/>
    </location>
</feature>
<dbReference type="FunFam" id="1.20.1250.20:FF:000196">
    <property type="entry name" value="MFS toxin efflux pump (AflT)"/>
    <property type="match status" value="1"/>
</dbReference>
<evidence type="ECO:0000313" key="8">
    <source>
        <dbReference type="EMBL" id="OQN96742.1"/>
    </source>
</evidence>
<feature type="transmembrane region" description="Helical" evidence="6">
    <location>
        <begin position="377"/>
        <end position="396"/>
    </location>
</feature>
<dbReference type="Proteomes" id="UP000192596">
    <property type="component" value="Unassembled WGS sequence"/>
</dbReference>
<dbReference type="InterPro" id="IPR036259">
    <property type="entry name" value="MFS_trans_sf"/>
</dbReference>
<sequence>MSPIEQTTAVVPSEKTDAMNDQLPSHTVEERLGSSSTEASRKPEMQETVAHDAEKAPGSPVPDDDNEYPPPAAAAVVMIAIALAIFLVALDRTIIATAIPKMTDDFHSLKDIGWYGSAFLLTACTFQLVLGRVYTFYPPKPVFLACIFLFEIGSAICGAAPSSTVFIVGRAIAGIGSAGVMSGAIVLMTNTIPLAKRPKYQGMFGAVFGVASIAGPLLGGAFTSSKVTWRFCFYVNLPIGAIVLVIVAFILKPIEPKRGDLTLKRKLALLDPLGNLFLTPSIVCLLLALQWGGSTYAWSDKRIIALFVVFVVLFLAFVAVQIFRQDTAMIPAHIIKQRSILAAMWWTFTLASAMMLMIYYVPIWFQSIKGVSAVQSGIDTIPMVLSLVVGTIMGGFSTSKIGYYTPLAYASAVIMPIGAAMISTWTPATGHSMWIGYQVLFGFGLGLGMQQGNMAAQTVLSKTDVPSGISLVFLTQMLGGAIFISVGQNILQSELVKGLQQYGIDPLVIVTTGATEIRNLVPAAQLPEVLIVYNYALRQTFLCAVGLAVLLRSALRAWSGRVSRRQRREARRKRELLRRKGEARRVRPREKAHN</sequence>
<feature type="transmembrane region" description="Helical" evidence="6">
    <location>
        <begin position="469"/>
        <end position="491"/>
    </location>
</feature>
<dbReference type="FunFam" id="1.20.1720.10:FF:000012">
    <property type="entry name" value="MFS toxin efflux pump (AflT)"/>
    <property type="match status" value="1"/>
</dbReference>
<name>A0A1V8SC74_9PEZI</name>
<feature type="transmembrane region" description="Helical" evidence="6">
    <location>
        <begin position="303"/>
        <end position="323"/>
    </location>
</feature>
<dbReference type="Pfam" id="PF07690">
    <property type="entry name" value="MFS_1"/>
    <property type="match status" value="1"/>
</dbReference>
<dbReference type="SUPFAM" id="SSF103473">
    <property type="entry name" value="MFS general substrate transporter"/>
    <property type="match status" value="1"/>
</dbReference>
<dbReference type="AlphaFoldDB" id="A0A1V8SC74"/>
<comment type="subcellular location">
    <subcellularLocation>
        <location evidence="1">Membrane</location>
        <topology evidence="1">Multi-pass membrane protein</topology>
    </subcellularLocation>
</comment>
<keyword evidence="9" id="KW-1185">Reference proteome</keyword>
<dbReference type="InterPro" id="IPR020846">
    <property type="entry name" value="MFS_dom"/>
</dbReference>
<dbReference type="GO" id="GO:0005886">
    <property type="term" value="C:plasma membrane"/>
    <property type="evidence" value="ECO:0007669"/>
    <property type="project" value="TreeGrafter"/>
</dbReference>
<dbReference type="GO" id="GO:0022857">
    <property type="term" value="F:transmembrane transporter activity"/>
    <property type="evidence" value="ECO:0007669"/>
    <property type="project" value="InterPro"/>
</dbReference>
<evidence type="ECO:0000256" key="3">
    <source>
        <dbReference type="ARBA" id="ARBA00022989"/>
    </source>
</evidence>
<feature type="transmembrane region" description="Helical" evidence="6">
    <location>
        <begin position="200"/>
        <end position="222"/>
    </location>
</feature>
<dbReference type="FunCoup" id="A0A1V8SC74">
    <property type="interactions" value="108"/>
</dbReference>
<evidence type="ECO:0000256" key="5">
    <source>
        <dbReference type="SAM" id="MobiDB-lite"/>
    </source>
</evidence>
<dbReference type="OrthoDB" id="10021397at2759"/>
<feature type="transmembrane region" description="Helical" evidence="6">
    <location>
        <begin position="228"/>
        <end position="251"/>
    </location>
</feature>
<feature type="compositionally biased region" description="Basic and acidic residues" evidence="5">
    <location>
        <begin position="39"/>
        <end position="55"/>
    </location>
</feature>
<dbReference type="CDD" id="cd17502">
    <property type="entry name" value="MFS_Azr1_MDR_like"/>
    <property type="match status" value="1"/>
</dbReference>
<dbReference type="Gene3D" id="1.20.1250.20">
    <property type="entry name" value="MFS general substrate transporter like domains"/>
    <property type="match status" value="2"/>
</dbReference>
<feature type="transmembrane region" description="Helical" evidence="6">
    <location>
        <begin position="403"/>
        <end position="425"/>
    </location>
</feature>
<accession>A0A1V8SC74</accession>
<dbReference type="EMBL" id="NAJO01000062">
    <property type="protein sequence ID" value="OQN96742.1"/>
    <property type="molecule type" value="Genomic_DNA"/>
</dbReference>
<gene>
    <name evidence="8" type="ORF">B0A48_17166</name>
</gene>
<feature type="transmembrane region" description="Helical" evidence="6">
    <location>
        <begin position="431"/>
        <end position="448"/>
    </location>
</feature>
<evidence type="ECO:0000256" key="2">
    <source>
        <dbReference type="ARBA" id="ARBA00022692"/>
    </source>
</evidence>
<feature type="transmembrane region" description="Helical" evidence="6">
    <location>
        <begin position="167"/>
        <end position="188"/>
    </location>
</feature>
<feature type="transmembrane region" description="Helical" evidence="6">
    <location>
        <begin position="272"/>
        <end position="291"/>
    </location>
</feature>
<comment type="caution">
    <text evidence="8">The sequence shown here is derived from an EMBL/GenBank/DDBJ whole genome shotgun (WGS) entry which is preliminary data.</text>
</comment>
<feature type="transmembrane region" description="Helical" evidence="6">
    <location>
        <begin position="142"/>
        <end position="161"/>
    </location>
</feature>
<feature type="domain" description="Major facilitator superfamily (MFS) profile" evidence="7">
    <location>
        <begin position="77"/>
        <end position="530"/>
    </location>
</feature>
<evidence type="ECO:0000256" key="4">
    <source>
        <dbReference type="ARBA" id="ARBA00023136"/>
    </source>
</evidence>